<evidence type="ECO:0000313" key="4">
    <source>
        <dbReference type="Proteomes" id="UP000683428"/>
    </source>
</evidence>
<feature type="domain" description="EamA" evidence="2">
    <location>
        <begin position="20"/>
        <end position="148"/>
    </location>
</feature>
<proteinExistence type="predicted"/>
<dbReference type="EMBL" id="CP064782">
    <property type="protein sequence ID" value="QWT49095.1"/>
    <property type="molecule type" value="Genomic_DNA"/>
</dbReference>
<keyword evidence="1" id="KW-1133">Transmembrane helix</keyword>
<feature type="transmembrane region" description="Helical" evidence="1">
    <location>
        <begin position="76"/>
        <end position="97"/>
    </location>
</feature>
<dbReference type="KEGG" id="aiq:Azoinq_00270"/>
<dbReference type="AlphaFoldDB" id="A0A975XUT5"/>
<dbReference type="RefSeq" id="WP_216128030.1">
    <property type="nucleotide sequence ID" value="NZ_CP064782.1"/>
</dbReference>
<keyword evidence="4" id="KW-1185">Reference proteome</keyword>
<feature type="transmembrane region" description="Helical" evidence="1">
    <location>
        <begin position="103"/>
        <end position="125"/>
    </location>
</feature>
<evidence type="ECO:0000256" key="1">
    <source>
        <dbReference type="SAM" id="Phobius"/>
    </source>
</evidence>
<evidence type="ECO:0000313" key="3">
    <source>
        <dbReference type="EMBL" id="QWT49095.1"/>
    </source>
</evidence>
<keyword evidence="1" id="KW-0812">Transmembrane</keyword>
<reference evidence="3" key="1">
    <citation type="submission" date="2020-11" db="EMBL/GenBank/DDBJ databases">
        <title>Azospira inquinata sp. nov.</title>
        <authorList>
            <person name="Moe W.M."/>
            <person name="Mikes M.C."/>
        </authorList>
    </citation>
    <scope>NUCLEOTIDE SEQUENCE</scope>
    <source>
        <strain evidence="3">Azo-3</strain>
    </source>
</reference>
<name>A0A975XUT5_9RHOO</name>
<feature type="transmembrane region" description="Helical" evidence="1">
    <location>
        <begin position="256"/>
        <end position="275"/>
    </location>
</feature>
<sequence>MANYKGPGLGAKAFPPTGALLLAAATWGVMWYPYRLLARAGLPGLPATVGTYAVALVLGLLVWGRGLARPVCPSGQGGWLIAMALSGALCNTGYVLATLSGPVMRVMLLFYLAPLWTVGLSRWLLGERLSRAGWGVVALSLAGAVVMLWRPELGWPWPARWEEWMGLGCGFCFALSNVLSRKVARVPVQNRSLALFAAVLLVGLGALALPAGLFPGGTVSPLTPALGLGVLGVGAAILLANGAVQYGMALTPANRAIVIMLTELVFAALGAWFLAGEGLAAREWLGGALVALASLLSARAEPAREEGA</sequence>
<dbReference type="Pfam" id="PF00892">
    <property type="entry name" value="EamA"/>
    <property type="match status" value="2"/>
</dbReference>
<evidence type="ECO:0000259" key="2">
    <source>
        <dbReference type="Pfam" id="PF00892"/>
    </source>
</evidence>
<dbReference type="GO" id="GO:0016020">
    <property type="term" value="C:membrane"/>
    <property type="evidence" value="ECO:0007669"/>
    <property type="project" value="InterPro"/>
</dbReference>
<gene>
    <name evidence="3" type="ORF">Azoinq_00270</name>
</gene>
<dbReference type="Proteomes" id="UP000683428">
    <property type="component" value="Chromosome"/>
</dbReference>
<organism evidence="3 4">
    <name type="scientific">Azospira inquinata</name>
    <dbReference type="NCBI Taxonomy" id="2785627"/>
    <lineage>
        <taxon>Bacteria</taxon>
        <taxon>Pseudomonadati</taxon>
        <taxon>Pseudomonadota</taxon>
        <taxon>Betaproteobacteria</taxon>
        <taxon>Rhodocyclales</taxon>
        <taxon>Rhodocyclaceae</taxon>
        <taxon>Azospira</taxon>
    </lineage>
</organism>
<feature type="transmembrane region" description="Helical" evidence="1">
    <location>
        <begin position="44"/>
        <end position="64"/>
    </location>
</feature>
<dbReference type="PANTHER" id="PTHR22911:SF137">
    <property type="entry name" value="SOLUTE CARRIER FAMILY 35 MEMBER G2-RELATED"/>
    <property type="match status" value="1"/>
</dbReference>
<keyword evidence="1" id="KW-0472">Membrane</keyword>
<accession>A0A975XUT5</accession>
<feature type="transmembrane region" description="Helical" evidence="1">
    <location>
        <begin position="12"/>
        <end position="32"/>
    </location>
</feature>
<dbReference type="InterPro" id="IPR000620">
    <property type="entry name" value="EamA_dom"/>
</dbReference>
<feature type="transmembrane region" description="Helical" evidence="1">
    <location>
        <begin position="132"/>
        <end position="149"/>
    </location>
</feature>
<feature type="transmembrane region" description="Helical" evidence="1">
    <location>
        <begin position="192"/>
        <end position="213"/>
    </location>
</feature>
<protein>
    <submittedName>
        <fullName evidence="3">DMT family transporter</fullName>
    </submittedName>
</protein>
<feature type="domain" description="EamA" evidence="2">
    <location>
        <begin position="162"/>
        <end position="297"/>
    </location>
</feature>
<feature type="transmembrane region" description="Helical" evidence="1">
    <location>
        <begin position="161"/>
        <end position="180"/>
    </location>
</feature>
<dbReference type="PANTHER" id="PTHR22911">
    <property type="entry name" value="ACYL-MALONYL CONDENSING ENZYME-RELATED"/>
    <property type="match status" value="1"/>
</dbReference>
<feature type="transmembrane region" description="Helical" evidence="1">
    <location>
        <begin position="225"/>
        <end position="244"/>
    </location>
</feature>